<dbReference type="PROSITE" id="PS50097">
    <property type="entry name" value="BTB"/>
    <property type="match status" value="1"/>
</dbReference>
<dbReference type="EMBL" id="JAPDRK010000007">
    <property type="protein sequence ID" value="KAJ9610209.1"/>
    <property type="molecule type" value="Genomic_DNA"/>
</dbReference>
<name>A0AA38XB83_9EURO</name>
<proteinExistence type="predicted"/>
<accession>A0AA38XB83</accession>
<feature type="region of interest" description="Disordered" evidence="1">
    <location>
        <begin position="1"/>
        <end position="27"/>
    </location>
</feature>
<evidence type="ECO:0000256" key="1">
    <source>
        <dbReference type="SAM" id="MobiDB-lite"/>
    </source>
</evidence>
<dbReference type="Gene3D" id="3.30.710.10">
    <property type="entry name" value="Potassium Channel Kv1.1, Chain A"/>
    <property type="match status" value="1"/>
</dbReference>
<sequence length="417" mass="47175">MAEANDTTLIGSPASKRKADEMDAPEEKPEVKLVEVIPDADLLLKVGGGSKVSKALDIKVSSMVMSLVSPVFKVILSSAFQEAATKTIILDEDDPDVILTFCEIVHHRSPDLRKLTNDQLVDLAVFADMRQCQSVLLPWIRTVTADIQELVRHEEGFLDIKLTKYSTIPPYVLVADVDRKPRLCVRDLLEIASTFSWKMDFWYATRQYMAQYPTGTGSEEVIIFADEKPGLVNAKGQGVCDAIRQQSGKYTEKFLRAIFRLISREISTTAEWYEHKKRVCQTHKHGTLHLLLRERGIVPEDAYKHHHHHSLAETMITVSKLASDLKWGVYTQMTTDCTIRRSTKNGTKDCDYCQRNFGDELLELVKEHTDDLPGVCMHCFRAGKEDFFTPKWHAERCRFTEAENSGDSEGTDCATDA</sequence>
<dbReference type="SUPFAM" id="SSF54695">
    <property type="entry name" value="POZ domain"/>
    <property type="match status" value="1"/>
</dbReference>
<comment type="caution">
    <text evidence="3">The sequence shown here is derived from an EMBL/GenBank/DDBJ whole genome shotgun (WGS) entry which is preliminary data.</text>
</comment>
<dbReference type="InterPro" id="IPR011333">
    <property type="entry name" value="SKP1/BTB/POZ_sf"/>
</dbReference>
<dbReference type="CDD" id="cd18186">
    <property type="entry name" value="BTB_POZ_ZBTB_KLHL-like"/>
    <property type="match status" value="1"/>
</dbReference>
<protein>
    <recommendedName>
        <fullName evidence="2">BTB domain-containing protein</fullName>
    </recommendedName>
</protein>
<organism evidence="3 4">
    <name type="scientific">Cladophialophora chaetospira</name>
    <dbReference type="NCBI Taxonomy" id="386627"/>
    <lineage>
        <taxon>Eukaryota</taxon>
        <taxon>Fungi</taxon>
        <taxon>Dikarya</taxon>
        <taxon>Ascomycota</taxon>
        <taxon>Pezizomycotina</taxon>
        <taxon>Eurotiomycetes</taxon>
        <taxon>Chaetothyriomycetidae</taxon>
        <taxon>Chaetothyriales</taxon>
        <taxon>Herpotrichiellaceae</taxon>
        <taxon>Cladophialophora</taxon>
    </lineage>
</organism>
<evidence type="ECO:0000259" key="2">
    <source>
        <dbReference type="PROSITE" id="PS50097"/>
    </source>
</evidence>
<gene>
    <name evidence="3" type="ORF">H2200_004986</name>
</gene>
<feature type="compositionally biased region" description="Basic and acidic residues" evidence="1">
    <location>
        <begin position="17"/>
        <end position="27"/>
    </location>
</feature>
<reference evidence="3" key="1">
    <citation type="submission" date="2022-10" db="EMBL/GenBank/DDBJ databases">
        <title>Culturing micro-colonial fungi from biological soil crusts in the Mojave desert and describing Neophaeococcomyces mojavensis, and introducing the new genera and species Taxawa tesnikishii.</title>
        <authorList>
            <person name="Kurbessoian T."/>
            <person name="Stajich J.E."/>
        </authorList>
    </citation>
    <scope>NUCLEOTIDE SEQUENCE</scope>
    <source>
        <strain evidence="3">TK_41</strain>
    </source>
</reference>
<feature type="domain" description="BTB" evidence="2">
    <location>
        <begin position="40"/>
        <end position="114"/>
    </location>
</feature>
<feature type="compositionally biased region" description="Polar residues" evidence="1">
    <location>
        <begin position="1"/>
        <end position="10"/>
    </location>
</feature>
<dbReference type="InterPro" id="IPR000210">
    <property type="entry name" value="BTB/POZ_dom"/>
</dbReference>
<evidence type="ECO:0000313" key="4">
    <source>
        <dbReference type="Proteomes" id="UP001172673"/>
    </source>
</evidence>
<dbReference type="AlphaFoldDB" id="A0AA38XB83"/>
<keyword evidence="4" id="KW-1185">Reference proteome</keyword>
<dbReference type="Proteomes" id="UP001172673">
    <property type="component" value="Unassembled WGS sequence"/>
</dbReference>
<evidence type="ECO:0000313" key="3">
    <source>
        <dbReference type="EMBL" id="KAJ9610209.1"/>
    </source>
</evidence>